<proteinExistence type="inferred from homology"/>
<dbReference type="InterPro" id="IPR029175">
    <property type="entry name" value="EXOC2/Sec5"/>
</dbReference>
<sequence>MIPRMVSQFEAAYKCSLVEDTQWYILFVFEALLSIVIVHVQVSDIAKPLVNRTLRNSVVRKYVTRLPRSFSEYNEIWYGWYASGNVLQATLEIEFMHQTLSQYVSKGAQETLQLIYTTIEQLYDTTRASVNLDSELSSVKQL</sequence>
<evidence type="ECO:0000256" key="3">
    <source>
        <dbReference type="ARBA" id="ARBA00022483"/>
    </source>
</evidence>
<accession>A0A8H4A5T4</accession>
<keyword evidence="3 4" id="KW-0268">Exocytosis</keyword>
<dbReference type="GO" id="GO:0006887">
    <property type="term" value="P:exocytosis"/>
    <property type="evidence" value="ECO:0007669"/>
    <property type="project" value="UniProtKB-KW"/>
</dbReference>
<evidence type="ECO:0000313" key="6">
    <source>
        <dbReference type="EMBL" id="KAF0441092.1"/>
    </source>
</evidence>
<reference evidence="6 7" key="1">
    <citation type="journal article" date="2019" name="Environ. Microbiol.">
        <title>At the nexus of three kingdoms: the genome of the mycorrhizal fungus Gigaspora margarita provides insights into plant, endobacterial and fungal interactions.</title>
        <authorList>
            <person name="Venice F."/>
            <person name="Ghignone S."/>
            <person name="Salvioli di Fossalunga A."/>
            <person name="Amselem J."/>
            <person name="Novero M."/>
            <person name="Xianan X."/>
            <person name="Sedzielewska Toro K."/>
            <person name="Morin E."/>
            <person name="Lipzen A."/>
            <person name="Grigoriev I.V."/>
            <person name="Henrissat B."/>
            <person name="Martin F.M."/>
            <person name="Bonfante P."/>
        </authorList>
    </citation>
    <scope>NUCLEOTIDE SEQUENCE [LARGE SCALE GENOMIC DNA]</scope>
    <source>
        <strain evidence="6 7">BEG34</strain>
    </source>
</reference>
<evidence type="ECO:0000259" key="5">
    <source>
        <dbReference type="Pfam" id="PF15469"/>
    </source>
</evidence>
<dbReference type="GO" id="GO:0006893">
    <property type="term" value="P:Golgi to plasma membrane transport"/>
    <property type="evidence" value="ECO:0007669"/>
    <property type="project" value="UniProtKB-UniRule"/>
</dbReference>
<dbReference type="AlphaFoldDB" id="A0A8H4A5T4"/>
<dbReference type="InterPro" id="IPR039481">
    <property type="entry name" value="EXOC2/Sec5_N_dom"/>
</dbReference>
<comment type="caution">
    <text evidence="6">The sequence shown here is derived from an EMBL/GenBank/DDBJ whole genome shotgun (WGS) entry which is preliminary data.</text>
</comment>
<protein>
    <recommendedName>
        <fullName evidence="4">Exocyst complex component SEC5</fullName>
    </recommendedName>
</protein>
<dbReference type="PANTHER" id="PTHR13043">
    <property type="entry name" value="EXOCYST COMPLEX COMPONENT SEC5"/>
    <property type="match status" value="1"/>
</dbReference>
<dbReference type="PANTHER" id="PTHR13043:SF1">
    <property type="entry name" value="EXOCYST COMPLEX COMPONENT 2"/>
    <property type="match status" value="1"/>
</dbReference>
<name>A0A8H4A5T4_GIGMA</name>
<dbReference type="GO" id="GO:0015031">
    <property type="term" value="P:protein transport"/>
    <property type="evidence" value="ECO:0007669"/>
    <property type="project" value="UniProtKB-KW"/>
</dbReference>
<comment type="subunit">
    <text evidence="4">Component of the exocyst complex.</text>
</comment>
<dbReference type="GO" id="GO:0000145">
    <property type="term" value="C:exocyst"/>
    <property type="evidence" value="ECO:0007669"/>
    <property type="project" value="UniProtKB-UniRule"/>
</dbReference>
<feature type="unsure residue" description="I or L" evidence="6">
    <location>
        <position position="114"/>
    </location>
</feature>
<evidence type="ECO:0000256" key="2">
    <source>
        <dbReference type="ARBA" id="ARBA00022448"/>
    </source>
</evidence>
<organism evidence="6 7">
    <name type="scientific">Gigaspora margarita</name>
    <dbReference type="NCBI Taxonomy" id="4874"/>
    <lineage>
        <taxon>Eukaryota</taxon>
        <taxon>Fungi</taxon>
        <taxon>Fungi incertae sedis</taxon>
        <taxon>Mucoromycota</taxon>
        <taxon>Glomeromycotina</taxon>
        <taxon>Glomeromycetes</taxon>
        <taxon>Diversisporales</taxon>
        <taxon>Gigasporaceae</taxon>
        <taxon>Gigaspora</taxon>
    </lineage>
</organism>
<dbReference type="Proteomes" id="UP000439903">
    <property type="component" value="Unassembled WGS sequence"/>
</dbReference>
<keyword evidence="4" id="KW-0653">Protein transport</keyword>
<dbReference type="EMBL" id="WTPW01001357">
    <property type="protein sequence ID" value="KAF0441092.1"/>
    <property type="molecule type" value="Genomic_DNA"/>
</dbReference>
<gene>
    <name evidence="6" type="ORF">F8M41_003961</name>
</gene>
<keyword evidence="2 4" id="KW-0813">Transport</keyword>
<comment type="similarity">
    <text evidence="1 4">Belongs to the SEC5 family.</text>
</comment>
<dbReference type="OrthoDB" id="26242at2759"/>
<dbReference type="Pfam" id="PF15469">
    <property type="entry name" value="Sec5"/>
    <property type="match status" value="1"/>
</dbReference>
<evidence type="ECO:0000256" key="4">
    <source>
        <dbReference type="RuleBase" id="RU365069"/>
    </source>
</evidence>
<evidence type="ECO:0000313" key="7">
    <source>
        <dbReference type="Proteomes" id="UP000439903"/>
    </source>
</evidence>
<comment type="function">
    <text evidence="4">Component of the exocyst complex involved in the docking of exocytic vesicles with fusion sites on the plasma membrane.</text>
</comment>
<feature type="domain" description="Exocyst complex component EXOC2/Sec5 N-terminal" evidence="5">
    <location>
        <begin position="27"/>
        <end position="137"/>
    </location>
</feature>
<evidence type="ECO:0000256" key="1">
    <source>
        <dbReference type="ARBA" id="ARBA00010578"/>
    </source>
</evidence>
<keyword evidence="7" id="KW-1185">Reference proteome</keyword>